<keyword evidence="2" id="KW-1185">Reference proteome</keyword>
<evidence type="ECO:0000313" key="1">
    <source>
        <dbReference type="EMBL" id="CAI5447567.1"/>
    </source>
</evidence>
<dbReference type="Proteomes" id="UP001152747">
    <property type="component" value="Unassembled WGS sequence"/>
</dbReference>
<protein>
    <submittedName>
        <fullName evidence="1">Uncharacterized protein</fullName>
    </submittedName>
</protein>
<organism evidence="1 2">
    <name type="scientific">Caenorhabditis angaria</name>
    <dbReference type="NCBI Taxonomy" id="860376"/>
    <lineage>
        <taxon>Eukaryota</taxon>
        <taxon>Metazoa</taxon>
        <taxon>Ecdysozoa</taxon>
        <taxon>Nematoda</taxon>
        <taxon>Chromadorea</taxon>
        <taxon>Rhabditida</taxon>
        <taxon>Rhabditina</taxon>
        <taxon>Rhabditomorpha</taxon>
        <taxon>Rhabditoidea</taxon>
        <taxon>Rhabditidae</taxon>
        <taxon>Peloderinae</taxon>
        <taxon>Caenorhabditis</taxon>
    </lineage>
</organism>
<sequence length="78" mass="9092">MEIPSQIEKLKRKILIQNARKKLKIISSSNLLQLSLQKIYSSNLLYLHYSTHFLTIFSEIIKLNSRKTPNALHILTTI</sequence>
<comment type="caution">
    <text evidence="1">The sequence shown here is derived from an EMBL/GenBank/DDBJ whole genome shotgun (WGS) entry which is preliminary data.</text>
</comment>
<evidence type="ECO:0000313" key="2">
    <source>
        <dbReference type="Proteomes" id="UP001152747"/>
    </source>
</evidence>
<dbReference type="AlphaFoldDB" id="A0A9P1IQK6"/>
<proteinExistence type="predicted"/>
<name>A0A9P1IQK6_9PELO</name>
<gene>
    <name evidence="1" type="ORF">CAMP_LOCUS10204</name>
</gene>
<accession>A0A9P1IQK6</accession>
<dbReference type="EMBL" id="CANHGI010000004">
    <property type="protein sequence ID" value="CAI5447567.1"/>
    <property type="molecule type" value="Genomic_DNA"/>
</dbReference>
<reference evidence="1" key="1">
    <citation type="submission" date="2022-11" db="EMBL/GenBank/DDBJ databases">
        <authorList>
            <person name="Kikuchi T."/>
        </authorList>
    </citation>
    <scope>NUCLEOTIDE SEQUENCE</scope>
    <source>
        <strain evidence="1">PS1010</strain>
    </source>
</reference>